<reference evidence="10" key="1">
    <citation type="submission" date="2020-05" db="EMBL/GenBank/DDBJ databases">
        <title>Mycena genomes resolve the evolution of fungal bioluminescence.</title>
        <authorList>
            <person name="Tsai I.J."/>
        </authorList>
    </citation>
    <scope>NUCLEOTIDE SEQUENCE</scope>
    <source>
        <strain evidence="10">110903Hualien_Pintung</strain>
    </source>
</reference>
<dbReference type="CDD" id="cd18042">
    <property type="entry name" value="DEXXQc_SETX"/>
    <property type="match status" value="1"/>
</dbReference>
<evidence type="ECO:0000313" key="10">
    <source>
        <dbReference type="EMBL" id="KAF7288567.1"/>
    </source>
</evidence>
<dbReference type="InterPro" id="IPR056474">
    <property type="entry name" value="SEN1_barrel"/>
</dbReference>
<dbReference type="SMART" id="SM00382">
    <property type="entry name" value="AAA"/>
    <property type="match status" value="1"/>
</dbReference>
<comment type="catalytic activity">
    <reaction evidence="6">
        <text>ATP + H2O = ADP + phosphate + H(+)</text>
        <dbReference type="Rhea" id="RHEA:13065"/>
        <dbReference type="ChEBI" id="CHEBI:15377"/>
        <dbReference type="ChEBI" id="CHEBI:15378"/>
        <dbReference type="ChEBI" id="CHEBI:30616"/>
        <dbReference type="ChEBI" id="CHEBI:43474"/>
        <dbReference type="ChEBI" id="CHEBI:456216"/>
        <dbReference type="EC" id="3.6.4.12"/>
    </reaction>
    <physiologicalReaction direction="left-to-right" evidence="6">
        <dbReference type="Rhea" id="RHEA:13066"/>
    </physiologicalReaction>
</comment>
<dbReference type="InterPro" id="IPR041679">
    <property type="entry name" value="DNA2/NAM7-like_C"/>
</dbReference>
<comment type="similarity">
    <text evidence="1">Belongs to the DNA2/NAM7 helicase family.</text>
</comment>
<dbReference type="CDD" id="cd18808">
    <property type="entry name" value="SF1_C_Upf1"/>
    <property type="match status" value="1"/>
</dbReference>
<dbReference type="PANTHER" id="PTHR10887:SF495">
    <property type="entry name" value="HELICASE SENATAXIN ISOFORM X1-RELATED"/>
    <property type="match status" value="1"/>
</dbReference>
<evidence type="ECO:0000256" key="1">
    <source>
        <dbReference type="ARBA" id="ARBA00007913"/>
    </source>
</evidence>
<dbReference type="InterPro" id="IPR041677">
    <property type="entry name" value="DNA2/NAM7_AAA_11"/>
</dbReference>
<evidence type="ECO:0000256" key="5">
    <source>
        <dbReference type="ARBA" id="ARBA00022840"/>
    </source>
</evidence>
<comment type="caution">
    <text evidence="10">The sequence shown here is derived from an EMBL/GenBank/DDBJ whole genome shotgun (WGS) entry which is preliminary data.</text>
</comment>
<dbReference type="InterPro" id="IPR024481">
    <property type="entry name" value="Helicase_Sen1_N"/>
</dbReference>
<dbReference type="EMBL" id="JACAZE010000033">
    <property type="protein sequence ID" value="KAF7288567.1"/>
    <property type="molecule type" value="Genomic_DNA"/>
</dbReference>
<dbReference type="InterPro" id="IPR047187">
    <property type="entry name" value="SF1_C_Upf1"/>
</dbReference>
<accession>A0A8H6RYE8</accession>
<dbReference type="InterPro" id="IPR014001">
    <property type="entry name" value="Helicase_ATP-bd"/>
</dbReference>
<dbReference type="Pfam" id="PF13086">
    <property type="entry name" value="AAA_11"/>
    <property type="match status" value="1"/>
</dbReference>
<evidence type="ECO:0000256" key="3">
    <source>
        <dbReference type="ARBA" id="ARBA00022801"/>
    </source>
</evidence>
<evidence type="ECO:0000256" key="6">
    <source>
        <dbReference type="ARBA" id="ARBA00048432"/>
    </source>
</evidence>
<evidence type="ECO:0000256" key="4">
    <source>
        <dbReference type="ARBA" id="ARBA00022806"/>
    </source>
</evidence>
<dbReference type="GO" id="GO:0003678">
    <property type="term" value="F:DNA helicase activity"/>
    <property type="evidence" value="ECO:0007669"/>
    <property type="project" value="UniProtKB-EC"/>
</dbReference>
<gene>
    <name evidence="10" type="ORF">HMN09_01385800</name>
</gene>
<keyword evidence="3" id="KW-0378">Hydrolase</keyword>
<dbReference type="Pfam" id="PF13087">
    <property type="entry name" value="AAA_12"/>
    <property type="match status" value="1"/>
</dbReference>
<feature type="compositionally biased region" description="Pro residues" evidence="7">
    <location>
        <begin position="1852"/>
        <end position="1867"/>
    </location>
</feature>
<evidence type="ECO:0008006" key="12">
    <source>
        <dbReference type="Google" id="ProtNLM"/>
    </source>
</evidence>
<proteinExistence type="inferred from homology"/>
<keyword evidence="11" id="KW-1185">Reference proteome</keyword>
<organism evidence="10 11">
    <name type="scientific">Mycena chlorophos</name>
    <name type="common">Agaric fungus</name>
    <name type="synonym">Agaricus chlorophos</name>
    <dbReference type="NCBI Taxonomy" id="658473"/>
    <lineage>
        <taxon>Eukaryota</taxon>
        <taxon>Fungi</taxon>
        <taxon>Dikarya</taxon>
        <taxon>Basidiomycota</taxon>
        <taxon>Agaricomycotina</taxon>
        <taxon>Agaricomycetes</taxon>
        <taxon>Agaricomycetidae</taxon>
        <taxon>Agaricales</taxon>
        <taxon>Marasmiineae</taxon>
        <taxon>Mycenaceae</taxon>
        <taxon>Mycena</taxon>
    </lineage>
</organism>
<dbReference type="GO" id="GO:0005524">
    <property type="term" value="F:ATP binding"/>
    <property type="evidence" value="ECO:0007669"/>
    <property type="project" value="UniProtKB-KW"/>
</dbReference>
<dbReference type="InterPro" id="IPR027417">
    <property type="entry name" value="P-loop_NTPase"/>
</dbReference>
<dbReference type="Proteomes" id="UP000613580">
    <property type="component" value="Unassembled WGS sequence"/>
</dbReference>
<evidence type="ECO:0000259" key="8">
    <source>
        <dbReference type="SMART" id="SM00382"/>
    </source>
</evidence>
<dbReference type="GO" id="GO:0006369">
    <property type="term" value="P:termination of RNA polymerase II transcription"/>
    <property type="evidence" value="ECO:0007669"/>
    <property type="project" value="TreeGrafter"/>
</dbReference>
<dbReference type="Pfam" id="PF12726">
    <property type="entry name" value="SEN1_N"/>
    <property type="match status" value="1"/>
</dbReference>
<feature type="region of interest" description="Disordered" evidence="7">
    <location>
        <begin position="1804"/>
        <end position="1911"/>
    </location>
</feature>
<dbReference type="InterPro" id="IPR003593">
    <property type="entry name" value="AAA+_ATPase"/>
</dbReference>
<sequence>MLAASIVVASKTRDGSRLRHHYHFPDPCAGTTTSGLRSVSMGHDIKQVNETLAHLRDYPVDTAATSDSQLSLLYTYLRDVPAKAGRTHWFCHRAESTTIEAATFLLRLHAYNSSTVLEWRAKLQGCLKGCVDCVAGLQQAKVASRRTYFAAFAPSVIDNFFSNLDEWETSHVLQNIIGGSFASSPSPVVYHAFANPVILEDSRVMAILLQQPPLDVFSSWPSDPLAPGLLLLFINQDARVRKWVALQASQATVVVPTPPEKFSAAHATVLERFTTFLDLDAPRHFSVSSDPRVLWSALGAILKFIPESQLDQIYLQVLGHLHDTGPQFTHILDCFKSLTTTLGSRFWRKQPADYPKVVFDSIKDNASLAELLLQATPPSPDHPTLSWCSVFLTAIHDHPTQAEIVARFADFLCEELQHERFGAARPAIMFTAIKTFTKLLRTDGLRLEISKVLDIHANAVLAVAFSASHSAAMWLQARDAALRFIKQVMTADIDALLGHIATAFKTAKQIQKTSAVYDNPEPRLVGGPRIWQGLYKSLVPGNDVGVALVFEVLARAAHLDYLAPQFFKLAKTEDLAVNRCLTALWDGLSDGLARYTQNSRTQTALEFLRRPGAAQHVFTLLFSPREDIQLSAESLVGLAFDVDGRQDCYRVLLQKYTDAAFEALLGVLTRFNDHVEGATEACSLGKHVVCYLQDLTEVMFSRQGGLMHNPSLLQVEDADALYAQLPELWLRLNQALSLLFKHAPSWAAKFDPEDMVIWMRDALLLGREVFSHFPSFRALSTRRVNAVSPKFVDGLQIVLPELAVWLRLTDEELLHQMFELLAFLFKVFTEAHAKPKPTTMAKLQKYIDLASDSRRSRLDASRLLRLENDLAAFADPPQALQPRKTSSSRAPEIIEVQIPPAHSKSRKSDAARRPYIQSSSSSSSPRLSTLRRPSDVPSASRRSAPTPSVSTRLPSEAPSASSSRRPSEARSVSSAAPDDSSSSDDEPGVGGKDALASLSHMQRSPKISKNRTKPTRQVQFYDGPMAPNPVQERLERRAQEARRKQRMMPDTSELYKTVVSWDFKHTGARPPGSSPDMVGVPSEYFVDYEHYYRVFFPLLLVECWGQIVQAKAEPRTAYPFKVGSRSFVDDWIVVDLSLEHSVEKDWRLTDQDIVLLQRGDATIMAKVESYKTLPGKATIDVVARFLARLDPGVALNTEWHLSSVFNLSTSTREYSALLGLRYYDICPSILRPAPPPVRAPNKELVQKVMTRHRVNQPQATAIASCLENPGFSLIQGPPGTGKTSTIVALVKSHIERRARRITAPTKNNKNAKSDAPEPQILICAPSNAAVDEIAQRIRDSDVFKNEGKSVVRLGPIKAMNPNLVDVSLEHMMDQKLETGKDTGLVAEMTALRTEIESVKTLRRQKLDEMDAITDNLVRVGVLQDEIARLNFRRTSLSKKLDELRDNRTKMARGLDSRRRALRQEILQGAHVICATLSTSGSDYLQDLEIDMVIIDEASQAVEPSALIPLKYQPNHTVLVGDPQQLPPTVISDEARRFQYNQSLFVRLQKTWSGAMHLLSIQYRMHPSISLLPSKLFYQSRITDGPDMERKTAQPWHLNLKFGVYRFMNVKSVEDNTGRSLKNLTECRMAVALFSRLRKSFPSIDFDGKVGVISMYRAQILELKRAFIVAFGNDITQTVDFNTVDGFQGQEKSIIILSCVRAGPGQEKIGFVADIRRMNVALTRAKSSLFVLGNAPTLSRSDDVWKNIIADAQARDAFVDVNETYFSEPDRAPVRVTSSPVKVKAEPTVVAIPADLVTPREFKKSLEQRSAGHVQPMASGSKPPPMATSAPPLKRKAEETEQGSAAKKLNAQDPPPTLSTVQPAPPPSGINLKRHLEPEDARPTKKPNFKPKPPKPKDAAASLFIPKKVQRK</sequence>
<dbReference type="SMART" id="SM00487">
    <property type="entry name" value="DEXDc"/>
    <property type="match status" value="1"/>
</dbReference>
<feature type="compositionally biased region" description="Basic residues" evidence="7">
    <location>
        <begin position="1883"/>
        <end position="1893"/>
    </location>
</feature>
<dbReference type="OrthoDB" id="6513042at2759"/>
<protein>
    <recommendedName>
        <fullName evidence="12">Helicase ATP-binding domain-containing protein</fullName>
    </recommendedName>
</protein>
<dbReference type="GO" id="GO:0016604">
    <property type="term" value="C:nuclear body"/>
    <property type="evidence" value="ECO:0007669"/>
    <property type="project" value="TreeGrafter"/>
</dbReference>
<evidence type="ECO:0000259" key="9">
    <source>
        <dbReference type="SMART" id="SM00487"/>
    </source>
</evidence>
<dbReference type="GO" id="GO:0005694">
    <property type="term" value="C:chromosome"/>
    <property type="evidence" value="ECO:0007669"/>
    <property type="project" value="UniProtKB-ARBA"/>
</dbReference>
<dbReference type="FunFam" id="3.40.50.300:FF:000326">
    <property type="entry name" value="P-loop containing nucleoside triphosphate hydrolase"/>
    <property type="match status" value="1"/>
</dbReference>
<dbReference type="Gene3D" id="3.40.50.300">
    <property type="entry name" value="P-loop containing nucleotide triphosphate hydrolases"/>
    <property type="match status" value="2"/>
</dbReference>
<name>A0A8H6RYE8_MYCCL</name>
<dbReference type="PANTHER" id="PTHR10887">
    <property type="entry name" value="DNA2/NAM7 HELICASE FAMILY"/>
    <property type="match status" value="1"/>
</dbReference>
<feature type="compositionally biased region" description="Low complexity" evidence="7">
    <location>
        <begin position="918"/>
        <end position="980"/>
    </location>
</feature>
<evidence type="ECO:0000256" key="2">
    <source>
        <dbReference type="ARBA" id="ARBA00022741"/>
    </source>
</evidence>
<feature type="domain" description="AAA+ ATPase" evidence="8">
    <location>
        <begin position="1268"/>
        <end position="1495"/>
    </location>
</feature>
<dbReference type="InterPro" id="IPR045055">
    <property type="entry name" value="DNA2/NAM7-like"/>
</dbReference>
<dbReference type="GO" id="GO:0016787">
    <property type="term" value="F:hydrolase activity"/>
    <property type="evidence" value="ECO:0007669"/>
    <property type="project" value="UniProtKB-KW"/>
</dbReference>
<feature type="region of interest" description="Disordered" evidence="7">
    <location>
        <begin position="875"/>
        <end position="1031"/>
    </location>
</feature>
<keyword evidence="4" id="KW-0347">Helicase</keyword>
<dbReference type="SUPFAM" id="SSF48371">
    <property type="entry name" value="ARM repeat"/>
    <property type="match status" value="1"/>
</dbReference>
<keyword evidence="2" id="KW-0547">Nucleotide-binding</keyword>
<feature type="domain" description="Helicase ATP-binding" evidence="9">
    <location>
        <begin position="1250"/>
        <end position="1561"/>
    </location>
</feature>
<dbReference type="InterPro" id="IPR016024">
    <property type="entry name" value="ARM-type_fold"/>
</dbReference>
<dbReference type="GO" id="GO:0001147">
    <property type="term" value="F:transcription termination site sequence-specific DNA binding"/>
    <property type="evidence" value="ECO:0007669"/>
    <property type="project" value="TreeGrafter"/>
</dbReference>
<dbReference type="Pfam" id="PF23576">
    <property type="entry name" value="SEN1_barrel"/>
    <property type="match status" value="1"/>
</dbReference>
<evidence type="ECO:0000313" key="11">
    <source>
        <dbReference type="Proteomes" id="UP000613580"/>
    </source>
</evidence>
<feature type="compositionally biased region" description="Basic and acidic residues" evidence="7">
    <location>
        <begin position="1873"/>
        <end position="1882"/>
    </location>
</feature>
<keyword evidence="5" id="KW-0067">ATP-binding</keyword>
<dbReference type="SUPFAM" id="SSF52540">
    <property type="entry name" value="P-loop containing nucleoside triphosphate hydrolases"/>
    <property type="match status" value="1"/>
</dbReference>
<evidence type="ECO:0000256" key="7">
    <source>
        <dbReference type="SAM" id="MobiDB-lite"/>
    </source>
</evidence>